<dbReference type="EMBL" id="KY774314">
    <property type="protein sequence ID" value="ART31250.1"/>
    <property type="molecule type" value="Genomic_DNA"/>
</dbReference>
<keyword evidence="1" id="KW-0496">Mitochondrion</keyword>
<evidence type="ECO:0000313" key="1">
    <source>
        <dbReference type="EMBL" id="ART31250.1"/>
    </source>
</evidence>
<name>A0A1Y0B1G3_9LAMI</name>
<reference evidence="1" key="1">
    <citation type="submission" date="2017-03" db="EMBL/GenBank/DDBJ databases">
        <title>The mitochondrial genome of the carnivorous plant Utricularia reniformis (Lentibulariaceae): structure, comparative analysis and evolutionary landmarks.</title>
        <authorList>
            <person name="Silva S.R."/>
            <person name="Alvarenga D.O."/>
            <person name="Michael T.P."/>
            <person name="Miranda V.F.O."/>
            <person name="Varani A.M."/>
        </authorList>
    </citation>
    <scope>NUCLEOTIDE SEQUENCE</scope>
</reference>
<dbReference type="AlphaFoldDB" id="A0A1Y0B1G3"/>
<accession>A0A1Y0B1G3</accession>
<sequence length="58" mass="6641">MSTFQQIVFNTLIKTSTILFPSLETYSRNAKRRLNILGGSMFVVNSKWVFRDKTPVAS</sequence>
<organism evidence="1">
    <name type="scientific">Utricularia reniformis</name>
    <dbReference type="NCBI Taxonomy" id="192314"/>
    <lineage>
        <taxon>Eukaryota</taxon>
        <taxon>Viridiplantae</taxon>
        <taxon>Streptophyta</taxon>
        <taxon>Embryophyta</taxon>
        <taxon>Tracheophyta</taxon>
        <taxon>Spermatophyta</taxon>
        <taxon>Magnoliopsida</taxon>
        <taxon>eudicotyledons</taxon>
        <taxon>Gunneridae</taxon>
        <taxon>Pentapetalae</taxon>
        <taxon>asterids</taxon>
        <taxon>lamiids</taxon>
        <taxon>Lamiales</taxon>
        <taxon>Lentibulariaceae</taxon>
        <taxon>Utricularia</taxon>
    </lineage>
</organism>
<geneLocation type="mitochondrion" evidence="1"/>
<gene>
    <name evidence="1" type="ORF">AEK19_MT1028</name>
</gene>
<proteinExistence type="predicted"/>
<protein>
    <submittedName>
        <fullName evidence="1">Uncharacterized protein</fullName>
    </submittedName>
</protein>